<dbReference type="GO" id="GO:0005576">
    <property type="term" value="C:extracellular region"/>
    <property type="evidence" value="ECO:0007669"/>
    <property type="project" value="UniProtKB-SubCell"/>
</dbReference>
<evidence type="ECO:0000259" key="3">
    <source>
        <dbReference type="Pfam" id="PF08290"/>
    </source>
</evidence>
<dbReference type="EMBL" id="KY962689">
    <property type="protein sequence ID" value="AUG90868.1"/>
    <property type="molecule type" value="Genomic_DNA"/>
</dbReference>
<dbReference type="Pfam" id="PF08290">
    <property type="entry name" value="Hep_core_N"/>
    <property type="match status" value="1"/>
</dbReference>
<dbReference type="InterPro" id="IPR036459">
    <property type="entry name" value="Viral_capsid_core_dom_sf_HBV"/>
</dbReference>
<sequence>MYLFHLCLLFCSYPTFQASKLCLGWLWGMDIDPYKEFGASSQLVSFLPADFFPALNDLVETSVALYEEELIGKEHCSPHHTALRALLNCWEETVRLITWVRASVEGQPVQDAIIQYVQSTVGLRMRQQIWFHLSCLTFGQQTVIEFLVSFGTWMRTPAAYRPPNAPILSTLPEHTVIRRRGNPRVTRSPRRRTPSPRRRRSQSPRRRRSQSPSTSSC</sequence>
<comment type="similarity">
    <text evidence="1">Belongs to the orthohepadnavirus precore antigen family.</text>
</comment>
<evidence type="ECO:0000313" key="7">
    <source>
        <dbReference type="EMBL" id="AUG90873.1"/>
    </source>
</evidence>
<evidence type="ECO:0000313" key="4">
    <source>
        <dbReference type="EMBL" id="AUG90860.1"/>
    </source>
</evidence>
<name>A0A2H5BVJ1_HBV</name>
<comment type="PTM">
    <text evidence="1">Cleaved by host furin.</text>
</comment>
<reference evidence="6" key="2">
    <citation type="submission" date="2017-04" db="EMBL/GenBank/DDBJ databases">
        <authorList>
            <person name="Afonso C.L."/>
            <person name="Miller P.J."/>
            <person name="Scott M.A."/>
            <person name="Spackman E."/>
            <person name="Goraichik I."/>
            <person name="Dimitrov K.M."/>
            <person name="Suarez D.L."/>
            <person name="Swayne D.E."/>
        </authorList>
    </citation>
    <scope>NUCLEOTIDE SEQUENCE</scope>
    <source>
        <strain evidence="4">Jiyuan-Rf-11</strain>
        <strain evidence="5">Jiyuan-Rf-16</strain>
        <strain evidence="6">Jiyuan-Rf-25</strain>
        <strain evidence="7">Jiyuan-Rf-306</strain>
        <strain evidence="9">Jiyuan-Rf-41</strain>
        <strain evidence="8">Jiyuan-Rf-77</strain>
    </source>
</reference>
<evidence type="ECO:0000256" key="1">
    <source>
        <dbReference type="RuleBase" id="RU361253"/>
    </source>
</evidence>
<dbReference type="EMBL" id="KY962687">
    <property type="protein sequence ID" value="AUG90860.1"/>
    <property type="molecule type" value="Genomic_DNA"/>
</dbReference>
<dbReference type="EMBL" id="KY962690">
    <property type="protein sequence ID" value="AUG90873.1"/>
    <property type="molecule type" value="Genomic_DNA"/>
</dbReference>
<dbReference type="EMBL" id="KY962688">
    <property type="protein sequence ID" value="AUG90864.1"/>
    <property type="molecule type" value="Genomic_DNA"/>
</dbReference>
<feature type="compositionally biased region" description="Basic residues" evidence="2">
    <location>
        <begin position="177"/>
        <end position="209"/>
    </location>
</feature>
<keyword evidence="1" id="KW-0899">Viral immunoevasion</keyword>
<dbReference type="Pfam" id="PF00906">
    <property type="entry name" value="Hepatitis_core"/>
    <property type="match status" value="2"/>
</dbReference>
<protein>
    <recommendedName>
        <fullName evidence="1">External core antigen</fullName>
    </recommendedName>
</protein>
<feature type="region of interest" description="Disordered" evidence="2">
    <location>
        <begin position="171"/>
        <end position="217"/>
    </location>
</feature>
<proteinExistence type="inferred from homology"/>
<dbReference type="SUPFAM" id="SSF47852">
    <property type="entry name" value="Hepatitis B viral capsid (hbcag)"/>
    <property type="match status" value="1"/>
</dbReference>
<reference evidence="6" key="1">
    <citation type="journal article" date="2017" name="Virology">
        <title>Extensive diversity and evolution of hepadnaviruses in bats in China.</title>
        <authorList>
            <person name="Nie F.Y."/>
            <person name="Lin X.D."/>
            <person name="Hao Z.Y."/>
            <person name="Chen X.N."/>
            <person name="Wang Z.X."/>
            <person name="Wang M.R."/>
            <person name="Wu J."/>
            <person name="Wang H.W."/>
            <person name="Zhao G."/>
            <person name="Ma R.Z."/>
            <person name="Holmes E.C."/>
            <person name="Zhang Y.Z."/>
        </authorList>
    </citation>
    <scope>NUCLEOTIDE SEQUENCE</scope>
    <source>
        <strain evidence="4">Jiyuan-Rf-11</strain>
        <strain evidence="5">Jiyuan-Rf-16</strain>
        <strain evidence="6">Jiyuan-Rf-25</strain>
        <strain evidence="7">Jiyuan-Rf-306</strain>
        <strain evidence="9">Jiyuan-Rf-41</strain>
        <strain evidence="8">Jiyuan-Rf-77</strain>
    </source>
</reference>
<accession>A0A2H5BVJ1</accession>
<feature type="domain" description="Hepatitis B virus capsid N-terminal" evidence="3">
    <location>
        <begin position="1"/>
        <end position="26"/>
    </location>
</feature>
<gene>
    <name evidence="1" type="primary">C</name>
</gene>
<evidence type="ECO:0000313" key="6">
    <source>
        <dbReference type="EMBL" id="AUG90868.1"/>
    </source>
</evidence>
<comment type="subcellular location">
    <subcellularLocation>
        <location evidence="1">Secreted</location>
    </subcellularLocation>
</comment>
<dbReference type="EMBL" id="KY962692">
    <property type="protein sequence ID" value="AUG90880.1"/>
    <property type="molecule type" value="Genomic_DNA"/>
</dbReference>
<dbReference type="Gene3D" id="1.10.4090.10">
    <property type="entry name" value="Viral capsid, core domain supefamily, Hepatitis B virus"/>
    <property type="match status" value="1"/>
</dbReference>
<comment type="function">
    <text evidence="1">May regulate immune response to the intracellular capsid in acting as a T-cell tolerogen, by having an immunoregulatory effect which prevents destruction of infected cells by cytotoxic T-cells.</text>
</comment>
<evidence type="ECO:0000313" key="9">
    <source>
        <dbReference type="EMBL" id="AUG90880.1"/>
    </source>
</evidence>
<dbReference type="InterPro" id="IPR013195">
    <property type="entry name" value="Hepatitis_B_virus_capsid_N"/>
</dbReference>
<dbReference type="EMBL" id="KY962691">
    <property type="protein sequence ID" value="AUG90876.1"/>
    <property type="molecule type" value="Genomic_DNA"/>
</dbReference>
<keyword evidence="1" id="KW-0945">Host-virus interaction</keyword>
<evidence type="ECO:0000313" key="5">
    <source>
        <dbReference type="EMBL" id="AUG90864.1"/>
    </source>
</evidence>
<organism evidence="6">
    <name type="scientific">Bat Hepatitis B virus</name>
    <dbReference type="NCBI Taxonomy" id="1401315"/>
    <lineage>
        <taxon>Viruses</taxon>
        <taxon>Riboviria</taxon>
        <taxon>Pararnavirae</taxon>
        <taxon>Artverviricota</taxon>
        <taxon>Revtraviricetes</taxon>
        <taxon>Blubervirales</taxon>
        <taxon>Hepadnaviridae</taxon>
        <taxon>Orthohepadnavirus</taxon>
        <taxon>Orthohepadnavirus hominoidei</taxon>
        <taxon>Hepatitis B virus</taxon>
    </lineage>
</organism>
<comment type="PTM">
    <text evidence="1">Phosphorylated.</text>
</comment>
<evidence type="ECO:0000313" key="8">
    <source>
        <dbReference type="EMBL" id="AUG90876.1"/>
    </source>
</evidence>
<dbReference type="InterPro" id="IPR002006">
    <property type="entry name" value="Hepatitis_core"/>
</dbReference>
<dbReference type="GO" id="GO:0005198">
    <property type="term" value="F:structural molecule activity"/>
    <property type="evidence" value="ECO:0007669"/>
    <property type="project" value="InterPro"/>
</dbReference>
<evidence type="ECO:0000256" key="2">
    <source>
        <dbReference type="SAM" id="MobiDB-lite"/>
    </source>
</evidence>